<proteinExistence type="predicted"/>
<protein>
    <submittedName>
        <fullName evidence="2">Uncharacterized protein</fullName>
    </submittedName>
</protein>
<feature type="transmembrane region" description="Helical" evidence="1">
    <location>
        <begin position="25"/>
        <end position="43"/>
    </location>
</feature>
<gene>
    <name evidence="2" type="ORF">BpHYR1_029286</name>
</gene>
<organism evidence="2 3">
    <name type="scientific">Brachionus plicatilis</name>
    <name type="common">Marine rotifer</name>
    <name type="synonym">Brachionus muelleri</name>
    <dbReference type="NCBI Taxonomy" id="10195"/>
    <lineage>
        <taxon>Eukaryota</taxon>
        <taxon>Metazoa</taxon>
        <taxon>Spiralia</taxon>
        <taxon>Gnathifera</taxon>
        <taxon>Rotifera</taxon>
        <taxon>Eurotatoria</taxon>
        <taxon>Monogononta</taxon>
        <taxon>Pseudotrocha</taxon>
        <taxon>Ploima</taxon>
        <taxon>Brachionidae</taxon>
        <taxon>Brachionus</taxon>
    </lineage>
</organism>
<evidence type="ECO:0000313" key="3">
    <source>
        <dbReference type="Proteomes" id="UP000276133"/>
    </source>
</evidence>
<keyword evidence="3" id="KW-1185">Reference proteome</keyword>
<dbReference type="Proteomes" id="UP000276133">
    <property type="component" value="Unassembled WGS sequence"/>
</dbReference>
<keyword evidence="1" id="KW-0812">Transmembrane</keyword>
<dbReference type="EMBL" id="REGN01009480">
    <property type="protein sequence ID" value="RNA01087.1"/>
    <property type="molecule type" value="Genomic_DNA"/>
</dbReference>
<sequence>MSEIYIDIILFIFHMSNSFDFKYSLFRYNFLVVFGMLIMQVCWDEKWDSNSNSQSQLAVVLPTKPPPNC</sequence>
<accession>A0A3M7PPL3</accession>
<reference evidence="2 3" key="1">
    <citation type="journal article" date="2018" name="Sci. Rep.">
        <title>Genomic signatures of local adaptation to the degree of environmental predictability in rotifers.</title>
        <authorList>
            <person name="Franch-Gras L."/>
            <person name="Hahn C."/>
            <person name="Garcia-Roger E.M."/>
            <person name="Carmona M.J."/>
            <person name="Serra M."/>
            <person name="Gomez A."/>
        </authorList>
    </citation>
    <scope>NUCLEOTIDE SEQUENCE [LARGE SCALE GENOMIC DNA]</scope>
    <source>
        <strain evidence="2">HYR1</strain>
    </source>
</reference>
<keyword evidence="1" id="KW-1133">Transmembrane helix</keyword>
<dbReference type="AlphaFoldDB" id="A0A3M7PPL3"/>
<keyword evidence="1" id="KW-0472">Membrane</keyword>
<comment type="caution">
    <text evidence="2">The sequence shown here is derived from an EMBL/GenBank/DDBJ whole genome shotgun (WGS) entry which is preliminary data.</text>
</comment>
<evidence type="ECO:0000313" key="2">
    <source>
        <dbReference type="EMBL" id="RNA01087.1"/>
    </source>
</evidence>
<evidence type="ECO:0000256" key="1">
    <source>
        <dbReference type="SAM" id="Phobius"/>
    </source>
</evidence>
<name>A0A3M7PPL3_BRAPC</name>